<feature type="domain" description="HTH tetR-type" evidence="5">
    <location>
        <begin position="1"/>
        <end position="61"/>
    </location>
</feature>
<keyword evidence="3" id="KW-0804">Transcription</keyword>
<dbReference type="EMBL" id="CP101509">
    <property type="protein sequence ID" value="UTV30797.1"/>
    <property type="molecule type" value="Genomic_DNA"/>
</dbReference>
<dbReference type="SUPFAM" id="SSF48498">
    <property type="entry name" value="Tetracyclin repressor-like, C-terminal domain"/>
    <property type="match status" value="1"/>
</dbReference>
<dbReference type="Proteomes" id="UP001057998">
    <property type="component" value="Chromosome 2"/>
</dbReference>
<evidence type="ECO:0000313" key="7">
    <source>
        <dbReference type="Proteomes" id="UP001057998"/>
    </source>
</evidence>
<organism evidence="6 7">
    <name type="scientific">Photobacterium atrarenae</name>
    <dbReference type="NCBI Taxonomy" id="865757"/>
    <lineage>
        <taxon>Bacteria</taxon>
        <taxon>Pseudomonadati</taxon>
        <taxon>Pseudomonadota</taxon>
        <taxon>Gammaproteobacteria</taxon>
        <taxon>Vibrionales</taxon>
        <taxon>Vibrionaceae</taxon>
        <taxon>Photobacterium</taxon>
    </lineage>
</organism>
<evidence type="ECO:0000256" key="1">
    <source>
        <dbReference type="ARBA" id="ARBA00023015"/>
    </source>
</evidence>
<evidence type="ECO:0000256" key="3">
    <source>
        <dbReference type="ARBA" id="ARBA00023163"/>
    </source>
</evidence>
<dbReference type="PANTHER" id="PTHR47506:SF6">
    <property type="entry name" value="HTH-TYPE TRANSCRIPTIONAL REPRESSOR NEMR"/>
    <property type="match status" value="1"/>
</dbReference>
<feature type="DNA-binding region" description="H-T-H motif" evidence="4">
    <location>
        <begin position="24"/>
        <end position="43"/>
    </location>
</feature>
<evidence type="ECO:0000313" key="6">
    <source>
        <dbReference type="EMBL" id="UTV30797.1"/>
    </source>
</evidence>
<keyword evidence="2 4" id="KW-0238">DNA-binding</keyword>
<dbReference type="InterPro" id="IPR036271">
    <property type="entry name" value="Tet_transcr_reg_TetR-rel_C_sf"/>
</dbReference>
<dbReference type="Gene3D" id="1.10.357.10">
    <property type="entry name" value="Tetracycline Repressor, domain 2"/>
    <property type="match status" value="1"/>
</dbReference>
<sequence>MSKKEHILNVAEGLFNQLGYTAVGVDLIRDKAEVSKTSMYRHFGSKNKLIEAVLIRRHQRFEEELNAVVSAATDTDSRLNAILDWHFSWFRAVNFKGCMFMHALAEFRGHDEALAQQALKHKAWLKSLLFSTFEPGEPGAEAKTEAIMTFLEGMIIRAEFGEVSGYEEIYRLGARALAVADFTGSKAKAVPVMEAKAGASS</sequence>
<keyword evidence="7" id="KW-1185">Reference proteome</keyword>
<dbReference type="RefSeq" id="WP_255392165.1">
    <property type="nucleotide sequence ID" value="NZ_CP101509.1"/>
</dbReference>
<protein>
    <submittedName>
        <fullName evidence="6">TetR/AcrR family transcriptional regulator</fullName>
    </submittedName>
</protein>
<dbReference type="PROSITE" id="PS50977">
    <property type="entry name" value="HTH_TETR_2"/>
    <property type="match status" value="1"/>
</dbReference>
<reference evidence="6" key="1">
    <citation type="submission" date="2022-07" db="EMBL/GenBank/DDBJ databases">
        <title>Genome sequencing of Photobacterium atrarenae GJH2-4.</title>
        <authorList>
            <person name="Park S.-J."/>
        </authorList>
    </citation>
    <scope>NUCLEOTIDE SEQUENCE</scope>
    <source>
        <strain evidence="6">GJH2-4</strain>
    </source>
</reference>
<accession>A0ABY5GNH8</accession>
<dbReference type="PRINTS" id="PR00455">
    <property type="entry name" value="HTHTETR"/>
</dbReference>
<evidence type="ECO:0000256" key="2">
    <source>
        <dbReference type="ARBA" id="ARBA00023125"/>
    </source>
</evidence>
<dbReference type="InterPro" id="IPR001647">
    <property type="entry name" value="HTH_TetR"/>
</dbReference>
<name>A0ABY5GNH8_9GAMM</name>
<dbReference type="InterPro" id="IPR009057">
    <property type="entry name" value="Homeodomain-like_sf"/>
</dbReference>
<proteinExistence type="predicted"/>
<evidence type="ECO:0000256" key="4">
    <source>
        <dbReference type="PROSITE-ProRule" id="PRU00335"/>
    </source>
</evidence>
<dbReference type="Pfam" id="PF00440">
    <property type="entry name" value="TetR_N"/>
    <property type="match status" value="1"/>
</dbReference>
<dbReference type="SUPFAM" id="SSF46689">
    <property type="entry name" value="Homeodomain-like"/>
    <property type="match status" value="1"/>
</dbReference>
<keyword evidence="1" id="KW-0805">Transcription regulation</keyword>
<evidence type="ECO:0000259" key="5">
    <source>
        <dbReference type="PROSITE" id="PS50977"/>
    </source>
</evidence>
<gene>
    <name evidence="6" type="ORF">NNL38_19765</name>
</gene>
<dbReference type="PANTHER" id="PTHR47506">
    <property type="entry name" value="TRANSCRIPTIONAL REGULATORY PROTEIN"/>
    <property type="match status" value="1"/>
</dbReference>